<keyword evidence="4" id="KW-0378">Hydrolase</keyword>
<dbReference type="GO" id="GO:0008936">
    <property type="term" value="F:nicotinamidase activity"/>
    <property type="evidence" value="ECO:0007669"/>
    <property type="project" value="UniProtKB-EC"/>
</dbReference>
<dbReference type="RefSeq" id="WP_146795199.1">
    <property type="nucleotide sequence ID" value="NZ_BARC01000013.1"/>
</dbReference>
<dbReference type="Proteomes" id="UP000321230">
    <property type="component" value="Unassembled WGS sequence"/>
</dbReference>
<evidence type="ECO:0000256" key="3">
    <source>
        <dbReference type="ARBA" id="ARBA00022723"/>
    </source>
</evidence>
<comment type="pathway">
    <text evidence="5">Cofactor biosynthesis; nicotinate biosynthesis; nicotinate from nicotinamide: step 1/1.</text>
</comment>
<feature type="domain" description="Isochorismatase-like" evidence="8">
    <location>
        <begin position="8"/>
        <end position="172"/>
    </location>
</feature>
<dbReference type="GO" id="GO:0046872">
    <property type="term" value="F:metal ion binding"/>
    <property type="evidence" value="ECO:0007669"/>
    <property type="project" value="UniProtKB-KW"/>
</dbReference>
<dbReference type="AlphaFoldDB" id="A0A511B719"/>
<name>A0A511B719_9PROT</name>
<dbReference type="GO" id="GO:0019363">
    <property type="term" value="P:pyridine nucleotide biosynthetic process"/>
    <property type="evidence" value="ECO:0007669"/>
    <property type="project" value="UniProtKB-KW"/>
</dbReference>
<evidence type="ECO:0000256" key="5">
    <source>
        <dbReference type="ARBA" id="ARBA00037900"/>
    </source>
</evidence>
<dbReference type="Pfam" id="PF00857">
    <property type="entry name" value="Isochorismatase"/>
    <property type="match status" value="1"/>
</dbReference>
<dbReference type="InterPro" id="IPR036380">
    <property type="entry name" value="Isochorismatase-like_sf"/>
</dbReference>
<keyword evidence="2" id="KW-0662">Pyridine nucleotide biosynthesis</keyword>
<dbReference type="PANTHER" id="PTHR11080">
    <property type="entry name" value="PYRAZINAMIDASE/NICOTINAMIDASE"/>
    <property type="match status" value="1"/>
</dbReference>
<dbReference type="SUPFAM" id="SSF52499">
    <property type="entry name" value="Isochorismatase-like hydrolases"/>
    <property type="match status" value="1"/>
</dbReference>
<evidence type="ECO:0000256" key="2">
    <source>
        <dbReference type="ARBA" id="ARBA00022642"/>
    </source>
</evidence>
<dbReference type="CDD" id="cd01011">
    <property type="entry name" value="nicotinamidase"/>
    <property type="match status" value="1"/>
</dbReference>
<dbReference type="InterPro" id="IPR000868">
    <property type="entry name" value="Isochorismatase-like_dom"/>
</dbReference>
<evidence type="ECO:0000256" key="6">
    <source>
        <dbReference type="ARBA" id="ARBA00039017"/>
    </source>
</evidence>
<evidence type="ECO:0000256" key="7">
    <source>
        <dbReference type="ARBA" id="ARBA00043224"/>
    </source>
</evidence>
<evidence type="ECO:0000313" key="10">
    <source>
        <dbReference type="Proteomes" id="UP000321230"/>
    </source>
</evidence>
<reference evidence="9 10" key="1">
    <citation type="submission" date="2019-07" db="EMBL/GenBank/DDBJ databases">
        <title>Whole genome shotgun sequence of Gluconobacter wancherniae NBRC 103581.</title>
        <authorList>
            <person name="Hosoyama A."/>
            <person name="Uohara A."/>
            <person name="Ohji S."/>
            <person name="Ichikawa N."/>
        </authorList>
    </citation>
    <scope>NUCLEOTIDE SEQUENCE [LARGE SCALE GENOMIC DNA]</scope>
    <source>
        <strain evidence="9 10">NBRC 103581</strain>
    </source>
</reference>
<evidence type="ECO:0000256" key="1">
    <source>
        <dbReference type="ARBA" id="ARBA00006336"/>
    </source>
</evidence>
<evidence type="ECO:0000313" key="9">
    <source>
        <dbReference type="EMBL" id="GEK93587.1"/>
    </source>
</evidence>
<dbReference type="Gene3D" id="3.40.50.850">
    <property type="entry name" value="Isochorismatase-like"/>
    <property type="match status" value="1"/>
</dbReference>
<keyword evidence="3" id="KW-0479">Metal-binding</keyword>
<comment type="caution">
    <text evidence="9">The sequence shown here is derived from an EMBL/GenBank/DDBJ whole genome shotgun (WGS) entry which is preliminary data.</text>
</comment>
<keyword evidence="10" id="KW-1185">Reference proteome</keyword>
<dbReference type="OrthoDB" id="9791276at2"/>
<accession>A0A511B719</accession>
<dbReference type="PANTHER" id="PTHR11080:SF2">
    <property type="entry name" value="LD05707P"/>
    <property type="match status" value="1"/>
</dbReference>
<evidence type="ECO:0000259" key="8">
    <source>
        <dbReference type="Pfam" id="PF00857"/>
    </source>
</evidence>
<proteinExistence type="inferred from homology"/>
<dbReference type="EMBL" id="BJUZ01000001">
    <property type="protein sequence ID" value="GEK93587.1"/>
    <property type="molecule type" value="Genomic_DNA"/>
</dbReference>
<evidence type="ECO:0000256" key="4">
    <source>
        <dbReference type="ARBA" id="ARBA00022801"/>
    </source>
</evidence>
<comment type="similarity">
    <text evidence="1">Belongs to the isochorismatase family.</text>
</comment>
<protein>
    <recommendedName>
        <fullName evidence="6">nicotinamidase</fullName>
        <ecNumber evidence="6">3.5.1.19</ecNumber>
    </recommendedName>
    <alternativeName>
        <fullName evidence="7">Nicotinamide deamidase</fullName>
    </alternativeName>
</protein>
<dbReference type="EC" id="3.5.1.19" evidence="6"/>
<gene>
    <name evidence="9" type="ORF">GWA01_13570</name>
</gene>
<organism evidence="9 10">
    <name type="scientific">Gluconobacter wancherniae NBRC 103581</name>
    <dbReference type="NCBI Taxonomy" id="656744"/>
    <lineage>
        <taxon>Bacteria</taxon>
        <taxon>Pseudomonadati</taxon>
        <taxon>Pseudomonadota</taxon>
        <taxon>Alphaproteobacteria</taxon>
        <taxon>Acetobacterales</taxon>
        <taxon>Acetobacteraceae</taxon>
        <taxon>Gluconobacter</taxon>
    </lineage>
</organism>
<dbReference type="InterPro" id="IPR052347">
    <property type="entry name" value="Isochorismatase_Nicotinamidase"/>
</dbReference>
<sequence length="190" mass="20617">MIITAHDALLIIDVQNDFLDGGALAVPNGTEVVEPINRLAHEPFGAIIASQDWHPARHCSFKEQGGPWPVHCVAGTSGAKFPLLLDERPITQIIRKGTSPSRDSYSAFLDNDRETKTGLDGLLKNLGIQRVFITGVALDYCVAATAFDAANLGYEVHVIPEACRSIADDCSDLFSKFEKATIRLTDLAKI</sequence>